<keyword evidence="3" id="KW-1185">Reference proteome</keyword>
<feature type="region of interest" description="Disordered" evidence="1">
    <location>
        <begin position="1718"/>
        <end position="1760"/>
    </location>
</feature>
<organism evidence="2 3">
    <name type="scientific">Micromonospora fulviviridis</name>
    <dbReference type="NCBI Taxonomy" id="47860"/>
    <lineage>
        <taxon>Bacteria</taxon>
        <taxon>Bacillati</taxon>
        <taxon>Actinomycetota</taxon>
        <taxon>Actinomycetes</taxon>
        <taxon>Micromonosporales</taxon>
        <taxon>Micromonosporaceae</taxon>
        <taxon>Micromonospora</taxon>
    </lineage>
</organism>
<proteinExistence type="predicted"/>
<feature type="region of interest" description="Disordered" evidence="1">
    <location>
        <begin position="384"/>
        <end position="416"/>
    </location>
</feature>
<evidence type="ECO:0000313" key="2">
    <source>
        <dbReference type="EMBL" id="MEU0156164.1"/>
    </source>
</evidence>
<feature type="region of interest" description="Disordered" evidence="1">
    <location>
        <begin position="642"/>
        <end position="661"/>
    </location>
</feature>
<protein>
    <submittedName>
        <fullName evidence="2">Uncharacterized protein</fullName>
    </submittedName>
</protein>
<evidence type="ECO:0000256" key="1">
    <source>
        <dbReference type="SAM" id="MobiDB-lite"/>
    </source>
</evidence>
<dbReference type="Proteomes" id="UP001550348">
    <property type="component" value="Unassembled WGS sequence"/>
</dbReference>
<feature type="region of interest" description="Disordered" evidence="1">
    <location>
        <begin position="1667"/>
        <end position="1704"/>
    </location>
</feature>
<reference evidence="2 3" key="1">
    <citation type="submission" date="2024-06" db="EMBL/GenBank/DDBJ databases">
        <title>The Natural Products Discovery Center: Release of the First 8490 Sequenced Strains for Exploring Actinobacteria Biosynthetic Diversity.</title>
        <authorList>
            <person name="Kalkreuter E."/>
            <person name="Kautsar S.A."/>
            <person name="Yang D."/>
            <person name="Bader C.D."/>
            <person name="Teijaro C.N."/>
            <person name="Fluegel L."/>
            <person name="Davis C.M."/>
            <person name="Simpson J.R."/>
            <person name="Lauterbach L."/>
            <person name="Steele A.D."/>
            <person name="Gui C."/>
            <person name="Meng S."/>
            <person name="Li G."/>
            <person name="Viehrig K."/>
            <person name="Ye F."/>
            <person name="Su P."/>
            <person name="Kiefer A.F."/>
            <person name="Nichols A."/>
            <person name="Cepeda A.J."/>
            <person name="Yan W."/>
            <person name="Fan B."/>
            <person name="Jiang Y."/>
            <person name="Adhikari A."/>
            <person name="Zheng C.-J."/>
            <person name="Schuster L."/>
            <person name="Cowan T.M."/>
            <person name="Smanski M.J."/>
            <person name="Chevrette M.G."/>
            <person name="De Carvalho L.P.S."/>
            <person name="Shen B."/>
        </authorList>
    </citation>
    <scope>NUCLEOTIDE SEQUENCE [LARGE SCALE GENOMIC DNA]</scope>
    <source>
        <strain evidence="2 3">NPDC006286</strain>
    </source>
</reference>
<gene>
    <name evidence="2" type="ORF">ABZ071_30590</name>
</gene>
<dbReference type="EMBL" id="JBEXRX010000156">
    <property type="protein sequence ID" value="MEU0156164.1"/>
    <property type="molecule type" value="Genomic_DNA"/>
</dbReference>
<sequence>MTEAVRQYGSQFDGTQGLEHIATVPESIVQWLLEQVKAAVGTRASIGADLDRRLTSDYLLTEWPRVRSTSGLPLSSPADGDQTPWLRVLLHDAAAADPGIEQMPDGPPVALQRWAFGGWEVVESGSTSDLRTLRLPLAYSHRWPADNGSVLRQMTLTVQPTMTYNQTSTSATVTGAVQALTLLRSRERSWPYRYGMRWQLRMGDDADRPWTDLASPPAERLTVWFPKHLVQDPLPDAEQPRPAPLDILRTDVPLFGVQSVPNADQIFRVVMASFRPHLAALSTASRRDLWEFFGEYSLRANIPLSWVGSHPSPLLFDDDGSVIGYLRMRTTLVAREVTGPATQDAVLESHVLRILRVDGSAEVTNAAGVDFFANFGLSAAAADPGTEPTGGSVRGQAGARHQVSHTLGSGGGARTSHSLRARKPLISQAVDVIFEVELVRATGAAVHPDPVTPLGSGEPHRAILRVPSADHVGRRPTTPRYLPPEIAQLRSIGVSTTPLRVTGAESLFAALETWLTEHGFLPPEGESALQRLTDEGTRVQRLVNARKLDVARSGVGLRGAVDEMIEGGYPVVFELPVPGEIQRAEARIVAERRFTGEPQGGVDHFLFLPDVQTLNWTGSTLPASEGRARSPFGWNAGVAGSPTNPVETADQDRPSQAFSAGVNRFSRPATITDTNIGFGQELYALSPTGEGSHAFRVPVRFRLEISWSHGDPPSPTEADGMFALAVPTYRTLAEPAEIRPYQDPAPRSVTDQDRASLNQPDEVIYRNGVLRLPSLAYVDRVEGSRVIRAVVRGLIGAGRHGAAATEQPTVSTPRMPGAFPADDAAVPPPVQGDLEMQPVRPPRGLPGAAEADRSLAMPGAFPADEATAQAQEAGDAPAADGLVLWPLGGRMARWLGETAVTGWAWAKRRAIGEPLNRPESMAQEVAYAAMSPHHLAANALQIFNNQYVVENIGRHGMVWGTDVSVTVEGYLTDVKPLPAPGIMDMENWLQSFDGSSQTAEHSVGYELPATVTGTYGSVTQFVPSGTYTHHRRTDTRTTFSDNTMAFRVTTENDVSVFRFSAKAVYVITVTKGVRNVAAGTLAGQPFFEEQIAVELPEAVEFLLVENDLLNHPELRQIPGVTQADPQQTAAIADRALPSWFVYGRGGLGFGVATAVIPQGSRPRLRTHIRALVEAQAPGVTHPGHAAYLPGVRSRIADHTSPLGLRTLINIGPEGRASFHFVHRSWLGPRLVEIEFRTQPVENPTQLAARRGRQTSTNAGLDTILAHSSGEGGSLPTPGASEQSVTRVVANSAAFSPTVKQHGHQAQPSLTIGTQHQRVQTATSLRESRTWARTIATTQFDRVPYTLGVAVRSMPLDDALVVRVGRAAINGLLWPVRLAWPNLATLSAVGESSHTFATLVTLRFSEAETPRVPLGNQRRVSPLLLSSDPAAVVPPPTDAVAIDLEIPAEVRALVTGPSWRPSRPFSVYDFDAVAELAQAIRTVDPSLADDDQLHNSTSAEGIFVRLSGLARTGRVTMLEPAAVGRLVGRAGRPGTSLQFALFSPRPASSSRNVAIDSINANTDSFTTTVTGSVIPAMTFGDTHPLTRDVTNSGGPTVPIVGVDAAYGQGVGGSAQRREILRFGTPMESAAGHGTPGYQVVAVAVIRVDGPRGTRWVVGNIDMRTTEAPPVQASVEVAAPRVPDTTPPARDVASTSPVRPAPRTPSIASLDVDVAQAAPTAHDDVAPPHTTTSAEQTPDDLPPTPADPPSVASTLHADDPLMPEEVRSVDGVWFVGALTGRRDELTLTGLTQAVLAAGAQRHVVIVNTPRLQPQNASVVAAVRQAVDRLAWWDGRGVVVAVLHADPVLEAWLDRASVVTVQRVPAPVDKDQVALDIVWELRGAEGRRELFRERPTADLMTAAVEASRAVARPPLPRDLARWLSTNTWPQRQDIFDELGDRLVRPELLDALEQTVTAEGRPGNVLTWLDQVGLWQVAERIRHESERVRHGRGVAESRSTRRGIANRVLEEIWAQSRAARELAAMSVLLRRELAARHDTAHVTAPGLTRVPVATDPWSQHPPVAALSTRQMFAYLTRREPEWRDPHAGRFMLRAVFDHQLSYEDYASLVLAGGTSTSQRVEGVIATAVAVVLELTRRGPDQHRDEEVLRSVDDVITSVQCLIDPTLRLQWVYRTAPAWWNDTPLAAILHRDGQLPSATTRLNHLTALIVTCGY</sequence>
<evidence type="ECO:0000313" key="3">
    <source>
        <dbReference type="Proteomes" id="UP001550348"/>
    </source>
</evidence>
<dbReference type="RefSeq" id="WP_355667699.1">
    <property type="nucleotide sequence ID" value="NZ_JBEXRX010000156.1"/>
</dbReference>
<name>A0ABV2VUQ0_9ACTN</name>
<comment type="caution">
    <text evidence="2">The sequence shown here is derived from an EMBL/GenBank/DDBJ whole genome shotgun (WGS) entry which is preliminary data.</text>
</comment>
<accession>A0ABV2VUQ0</accession>